<evidence type="ECO:0000313" key="3">
    <source>
        <dbReference type="Proteomes" id="UP001595803"/>
    </source>
</evidence>
<evidence type="ECO:0000313" key="2">
    <source>
        <dbReference type="EMBL" id="MFC3833665.1"/>
    </source>
</evidence>
<dbReference type="InterPro" id="IPR036388">
    <property type="entry name" value="WH-like_DNA-bd_sf"/>
</dbReference>
<dbReference type="Proteomes" id="UP001595803">
    <property type="component" value="Unassembled WGS sequence"/>
</dbReference>
<dbReference type="SUPFAM" id="SSF53067">
    <property type="entry name" value="Actin-like ATPase domain"/>
    <property type="match status" value="1"/>
</dbReference>
<dbReference type="SUPFAM" id="SSF46785">
    <property type="entry name" value="Winged helix' DNA-binding domain"/>
    <property type="match status" value="1"/>
</dbReference>
<gene>
    <name evidence="2" type="ORF">ACFOSB_12435</name>
</gene>
<dbReference type="Gene3D" id="1.10.10.10">
    <property type="entry name" value="Winged helix-like DNA-binding domain superfamily/Winged helix DNA-binding domain"/>
    <property type="match status" value="1"/>
</dbReference>
<protein>
    <submittedName>
        <fullName evidence="2">ROK family transcriptional regulator</fullName>
    </submittedName>
</protein>
<dbReference type="Pfam" id="PF13412">
    <property type="entry name" value="HTH_24"/>
    <property type="match status" value="1"/>
</dbReference>
<dbReference type="Gene3D" id="3.30.420.40">
    <property type="match status" value="2"/>
</dbReference>
<dbReference type="InterPro" id="IPR043129">
    <property type="entry name" value="ATPase_NBD"/>
</dbReference>
<comment type="caution">
    <text evidence="2">The sequence shown here is derived from an EMBL/GenBank/DDBJ whole genome shotgun (WGS) entry which is preliminary data.</text>
</comment>
<dbReference type="PANTHER" id="PTHR18964">
    <property type="entry name" value="ROK (REPRESSOR, ORF, KINASE) FAMILY"/>
    <property type="match status" value="1"/>
</dbReference>
<dbReference type="RefSeq" id="WP_322474894.1">
    <property type="nucleotide sequence ID" value="NZ_JBHRZG010000012.1"/>
</dbReference>
<dbReference type="PANTHER" id="PTHR18964:SF149">
    <property type="entry name" value="BIFUNCTIONAL UDP-N-ACETYLGLUCOSAMINE 2-EPIMERASE_N-ACETYLMANNOSAMINE KINASE"/>
    <property type="match status" value="1"/>
</dbReference>
<keyword evidence="3" id="KW-1185">Reference proteome</keyword>
<comment type="similarity">
    <text evidence="1">Belongs to the ROK (NagC/XylR) family.</text>
</comment>
<accession>A0ABV7ZBR1</accession>
<sequence length="403" mass="43229">MLSGTNVEYAHQYNKRIILETIRQHDTISKAELSRHTGLTTQAISNIVERFLDAGIVEVRGKQSSRRGQPAQLLGLRAQGGYSAGLHLDRDHLTGVLLDLSGHPLARTHLEWHVPTPDQALPEVLRALQALLDHAGLEERQLWGVGISLPGPIEAQSGRLMSPPNLRGWNGTVPRAWLEQRTGVPVYVETDSTAAAIGERWFGAGRPYQNLFYIYLGMGVGGGLLADGQPFRGATGAAAMFGHTPAGSEQRPCPCGGTDCLELYLSIPALLRDLQPALGPALTLEDVVTSLGRGEPAVSAWLDHAADRLARSVAGVKALLDPEVVIMGGRWPAPLLDALLTRTRAATQRYEPKIVAPTRILAAELSDDAALGAATIALFNSVTPYTEVMMKVRHPGGPATSPH</sequence>
<dbReference type="PROSITE" id="PS01125">
    <property type="entry name" value="ROK"/>
    <property type="match status" value="1"/>
</dbReference>
<dbReference type="Pfam" id="PF00480">
    <property type="entry name" value="ROK"/>
    <property type="match status" value="1"/>
</dbReference>
<dbReference type="EMBL" id="JBHRZG010000012">
    <property type="protein sequence ID" value="MFC3833665.1"/>
    <property type="molecule type" value="Genomic_DNA"/>
</dbReference>
<evidence type="ECO:0000256" key="1">
    <source>
        <dbReference type="ARBA" id="ARBA00006479"/>
    </source>
</evidence>
<dbReference type="InterPro" id="IPR000600">
    <property type="entry name" value="ROK"/>
</dbReference>
<dbReference type="InterPro" id="IPR049874">
    <property type="entry name" value="ROK_cs"/>
</dbReference>
<dbReference type="InterPro" id="IPR036390">
    <property type="entry name" value="WH_DNA-bd_sf"/>
</dbReference>
<proteinExistence type="inferred from homology"/>
<organism evidence="2 3">
    <name type="scientific">Deinococcus rufus</name>
    <dbReference type="NCBI Taxonomy" id="2136097"/>
    <lineage>
        <taxon>Bacteria</taxon>
        <taxon>Thermotogati</taxon>
        <taxon>Deinococcota</taxon>
        <taxon>Deinococci</taxon>
        <taxon>Deinococcales</taxon>
        <taxon>Deinococcaceae</taxon>
        <taxon>Deinococcus</taxon>
    </lineage>
</organism>
<reference evidence="3" key="1">
    <citation type="journal article" date="2019" name="Int. J. Syst. Evol. Microbiol.">
        <title>The Global Catalogue of Microorganisms (GCM) 10K type strain sequencing project: providing services to taxonomists for standard genome sequencing and annotation.</title>
        <authorList>
            <consortium name="The Broad Institute Genomics Platform"/>
            <consortium name="The Broad Institute Genome Sequencing Center for Infectious Disease"/>
            <person name="Wu L."/>
            <person name="Ma J."/>
        </authorList>
    </citation>
    <scope>NUCLEOTIDE SEQUENCE [LARGE SCALE GENOMIC DNA]</scope>
    <source>
        <strain evidence="3">CCTCC AB 2017081</strain>
    </source>
</reference>
<name>A0ABV7ZBR1_9DEIO</name>